<dbReference type="SUPFAM" id="SSF54001">
    <property type="entry name" value="Cysteine proteinases"/>
    <property type="match status" value="1"/>
</dbReference>
<keyword evidence="4" id="KW-1185">Reference proteome</keyword>
<dbReference type="Pfam" id="PF01841">
    <property type="entry name" value="Transglut_core"/>
    <property type="match status" value="1"/>
</dbReference>
<organism evidence="3 4">
    <name type="scientific">Draconibacterium aestuarii</name>
    <dbReference type="NCBI Taxonomy" id="2998507"/>
    <lineage>
        <taxon>Bacteria</taxon>
        <taxon>Pseudomonadati</taxon>
        <taxon>Bacteroidota</taxon>
        <taxon>Bacteroidia</taxon>
        <taxon>Marinilabiliales</taxon>
        <taxon>Prolixibacteraceae</taxon>
        <taxon>Draconibacterium</taxon>
    </lineage>
</organism>
<evidence type="ECO:0000313" key="4">
    <source>
        <dbReference type="Proteomes" id="UP001145087"/>
    </source>
</evidence>
<proteinExistence type="predicted"/>
<evidence type="ECO:0000259" key="2">
    <source>
        <dbReference type="SMART" id="SM00460"/>
    </source>
</evidence>
<feature type="domain" description="Transglutaminase-like" evidence="2">
    <location>
        <begin position="389"/>
        <end position="453"/>
    </location>
</feature>
<dbReference type="RefSeq" id="WP_343335868.1">
    <property type="nucleotide sequence ID" value="NZ_JAPOHD010000069.1"/>
</dbReference>
<sequence>MKTIFRLSNALALSVFLWTAAAGQSLNNLPKSWNFAVEINGVLCGFSESEISTIERDGKELLSLNEEVLVKQSALGGKVDLIITNRALIEPSTQLPVFVEQRFKTTAEVYSSTKFSSGIAYFTSVEGGEVKKIQLTDGVVLENTISYPHLMRDFILGNEKEKQYQVFDNQKGEIVTKNYTRAGEEELELVGTNFNTIILEEFNQNSGITTKLWLNKENSCPLKINVSNRVIYLADKSVKKRIQIVNLDNLLYARVNKIISNIHDISYMQIEASISSEGERITHESLNFAGQKFEGTVTNNLTEGVFEIEKQAYSGENAPAFPPGFTDEDLNRYLEPESLIESDHPVLIKEAQQITEGSADSWEAVVRLSKWVGENIMGALPGGTSAINTYNTREGECGSHSRLLAAFCRAVGIPARLSIGCMYISYAGGCFYQHAWTEVYMGDAGWVAVDATAHEFDFVDAGHIRLGEKTSFNPKAMKILDYRMGNESVDKTVPDEYKKYLGSYNFEERNRIFKILYQDGSLAVDIPDAQVLALNPPDENGVFYPKVTKQLNFSFENDLYGNIAKMKLQQVIPLGKKFELDSIGSDVPEEFKPLVGNYWFAQAQADFKVSYQDGVLALHDPLAKTIVKLPEQTDTGLWKDEFGTNELEFVRNENDEVIRMLIYVNVYLTK</sequence>
<dbReference type="EMBL" id="JAPOHD010000069">
    <property type="protein sequence ID" value="MCY1723542.1"/>
    <property type="molecule type" value="Genomic_DNA"/>
</dbReference>
<dbReference type="PANTHER" id="PTHR33490">
    <property type="entry name" value="BLR5614 PROTEIN-RELATED"/>
    <property type="match status" value="1"/>
</dbReference>
<dbReference type="SMART" id="SM00460">
    <property type="entry name" value="TGc"/>
    <property type="match status" value="1"/>
</dbReference>
<gene>
    <name evidence="3" type="ORF">OU798_24535</name>
</gene>
<accession>A0A9X3FBZ3</accession>
<reference evidence="3" key="1">
    <citation type="submission" date="2022-11" db="EMBL/GenBank/DDBJ databases">
        <title>Marilongibacter aestuarii gen. nov., sp. nov., isolated from tidal flat sediment.</title>
        <authorList>
            <person name="Jiayan W."/>
        </authorList>
    </citation>
    <scope>NUCLEOTIDE SEQUENCE</scope>
    <source>
        <strain evidence="3">Z1-6</strain>
    </source>
</reference>
<evidence type="ECO:0000256" key="1">
    <source>
        <dbReference type="SAM" id="SignalP"/>
    </source>
</evidence>
<comment type="caution">
    <text evidence="3">The sequence shown here is derived from an EMBL/GenBank/DDBJ whole genome shotgun (WGS) entry which is preliminary data.</text>
</comment>
<dbReference type="AlphaFoldDB" id="A0A9X3FBZ3"/>
<feature type="chain" id="PRO_5040776226" evidence="1">
    <location>
        <begin position="23"/>
        <end position="670"/>
    </location>
</feature>
<dbReference type="PANTHER" id="PTHR33490:SF3">
    <property type="entry name" value="CONSERVED INTEGRAL MEMBRANE PROTEIN"/>
    <property type="match status" value="1"/>
</dbReference>
<dbReference type="InterPro" id="IPR002931">
    <property type="entry name" value="Transglutaminase-like"/>
</dbReference>
<feature type="signal peptide" evidence="1">
    <location>
        <begin position="1"/>
        <end position="22"/>
    </location>
</feature>
<dbReference type="InterPro" id="IPR038765">
    <property type="entry name" value="Papain-like_cys_pep_sf"/>
</dbReference>
<keyword evidence="1" id="KW-0732">Signal</keyword>
<name>A0A9X3FBZ3_9BACT</name>
<dbReference type="Gene3D" id="3.10.620.30">
    <property type="match status" value="1"/>
</dbReference>
<evidence type="ECO:0000313" key="3">
    <source>
        <dbReference type="EMBL" id="MCY1723542.1"/>
    </source>
</evidence>
<dbReference type="Proteomes" id="UP001145087">
    <property type="component" value="Unassembled WGS sequence"/>
</dbReference>
<protein>
    <submittedName>
        <fullName evidence="3">Transglutaminase-like domain-containing protein</fullName>
    </submittedName>
</protein>